<evidence type="ECO:0000256" key="4">
    <source>
        <dbReference type="ARBA" id="ARBA00023163"/>
    </source>
</evidence>
<organism evidence="7 8">
    <name type="scientific">Pseudovibrio ascidiaceicola</name>
    <dbReference type="NCBI Taxonomy" id="285279"/>
    <lineage>
        <taxon>Bacteria</taxon>
        <taxon>Pseudomonadati</taxon>
        <taxon>Pseudomonadota</taxon>
        <taxon>Alphaproteobacteria</taxon>
        <taxon>Hyphomicrobiales</taxon>
        <taxon>Stappiaceae</taxon>
        <taxon>Pseudovibrio</taxon>
    </lineage>
</organism>
<dbReference type="Pfam" id="PF13977">
    <property type="entry name" value="TetR_C_6"/>
    <property type="match status" value="1"/>
</dbReference>
<evidence type="ECO:0000256" key="1">
    <source>
        <dbReference type="ARBA" id="ARBA00022491"/>
    </source>
</evidence>
<evidence type="ECO:0000256" key="5">
    <source>
        <dbReference type="PROSITE-ProRule" id="PRU00335"/>
    </source>
</evidence>
<evidence type="ECO:0000256" key="2">
    <source>
        <dbReference type="ARBA" id="ARBA00023015"/>
    </source>
</evidence>
<reference evidence="7 8" key="1">
    <citation type="submission" date="2016-10" db="EMBL/GenBank/DDBJ databases">
        <authorList>
            <person name="Varghese N."/>
            <person name="Submissions S."/>
        </authorList>
    </citation>
    <scope>NUCLEOTIDE SEQUENCE [LARGE SCALE GENOMIC DNA]</scope>
    <source>
        <strain evidence="7 8">DSM 16392</strain>
    </source>
</reference>
<sequence length="207" mass="22917">MAYLAKEERRKAIILATLDVVKENGFAGITTRAVAKQLGAATGILHHHFKSLTDLKCEALRYLSQKNGDNCISVSKDLPPTQALLRLISFNATPQEKAETSIWISAADEANRDPEFARVYAEETNKSHEWICNNLKEGVRSGEYTLTLPAELVAWKLMSLAFNLYDVSNLPDTDLTPDMAVQILKDELKSTLGLDSKDLASQLLSSH</sequence>
<feature type="domain" description="HTH tetR-type" evidence="6">
    <location>
        <begin position="7"/>
        <end position="67"/>
    </location>
</feature>
<dbReference type="Proteomes" id="UP000199598">
    <property type="component" value="Unassembled WGS sequence"/>
</dbReference>
<dbReference type="PROSITE" id="PS50977">
    <property type="entry name" value="HTH_TETR_2"/>
    <property type="match status" value="1"/>
</dbReference>
<name>A0A1I4CUX2_9HYPH</name>
<dbReference type="InterPro" id="IPR039538">
    <property type="entry name" value="BetI_C"/>
</dbReference>
<dbReference type="Pfam" id="PF00440">
    <property type="entry name" value="TetR_N"/>
    <property type="match status" value="1"/>
</dbReference>
<dbReference type="Gene3D" id="1.10.357.10">
    <property type="entry name" value="Tetracycline Repressor, domain 2"/>
    <property type="match status" value="1"/>
</dbReference>
<keyword evidence="8" id="KW-1185">Reference proteome</keyword>
<keyword evidence="3 5" id="KW-0238">DNA-binding</keyword>
<gene>
    <name evidence="7" type="ORF">SAMN04488518_11056</name>
</gene>
<keyword evidence="2" id="KW-0805">Transcription regulation</keyword>
<dbReference type="PANTHER" id="PTHR30055:SF234">
    <property type="entry name" value="HTH-TYPE TRANSCRIPTIONAL REGULATOR BETI"/>
    <property type="match status" value="1"/>
</dbReference>
<feature type="DNA-binding region" description="H-T-H motif" evidence="5">
    <location>
        <begin position="30"/>
        <end position="49"/>
    </location>
</feature>
<dbReference type="InterPro" id="IPR009057">
    <property type="entry name" value="Homeodomain-like_sf"/>
</dbReference>
<keyword evidence="1" id="KW-0678">Repressor</keyword>
<dbReference type="RefSeq" id="WP_063301800.1">
    <property type="nucleotide sequence ID" value="NZ_FOSK01000010.1"/>
</dbReference>
<evidence type="ECO:0000259" key="6">
    <source>
        <dbReference type="PROSITE" id="PS50977"/>
    </source>
</evidence>
<dbReference type="SUPFAM" id="SSF46689">
    <property type="entry name" value="Homeodomain-like"/>
    <property type="match status" value="1"/>
</dbReference>
<evidence type="ECO:0000313" key="7">
    <source>
        <dbReference type="EMBL" id="SFK85114.1"/>
    </source>
</evidence>
<dbReference type="SUPFAM" id="SSF48498">
    <property type="entry name" value="Tetracyclin repressor-like, C-terminal domain"/>
    <property type="match status" value="1"/>
</dbReference>
<protein>
    <submittedName>
        <fullName evidence="7">Transcriptional regulator, TetR family</fullName>
    </submittedName>
</protein>
<keyword evidence="4" id="KW-0804">Transcription</keyword>
<evidence type="ECO:0000256" key="3">
    <source>
        <dbReference type="ARBA" id="ARBA00023125"/>
    </source>
</evidence>
<dbReference type="PANTHER" id="PTHR30055">
    <property type="entry name" value="HTH-TYPE TRANSCRIPTIONAL REGULATOR RUTR"/>
    <property type="match status" value="1"/>
</dbReference>
<dbReference type="InterPro" id="IPR036271">
    <property type="entry name" value="Tet_transcr_reg_TetR-rel_C_sf"/>
</dbReference>
<accession>A0A1I4CUX2</accession>
<dbReference type="InterPro" id="IPR001647">
    <property type="entry name" value="HTH_TetR"/>
</dbReference>
<dbReference type="EMBL" id="FOSK01000010">
    <property type="protein sequence ID" value="SFK85114.1"/>
    <property type="molecule type" value="Genomic_DNA"/>
</dbReference>
<comment type="caution">
    <text evidence="7">The sequence shown here is derived from an EMBL/GenBank/DDBJ whole genome shotgun (WGS) entry which is preliminary data.</text>
</comment>
<dbReference type="InterPro" id="IPR050109">
    <property type="entry name" value="HTH-type_TetR-like_transc_reg"/>
</dbReference>
<proteinExistence type="predicted"/>
<evidence type="ECO:0000313" key="8">
    <source>
        <dbReference type="Proteomes" id="UP000199598"/>
    </source>
</evidence>